<dbReference type="STRING" id="251229.Chro_3934"/>
<evidence type="ECO:0000313" key="2">
    <source>
        <dbReference type="EMBL" id="AFY89343.1"/>
    </source>
</evidence>
<dbReference type="KEGG" id="cthe:Chro_3934"/>
<feature type="transmembrane region" description="Helical" evidence="1">
    <location>
        <begin position="70"/>
        <end position="92"/>
    </location>
</feature>
<feature type="transmembrane region" description="Helical" evidence="1">
    <location>
        <begin position="5"/>
        <end position="25"/>
    </location>
</feature>
<evidence type="ECO:0000256" key="1">
    <source>
        <dbReference type="SAM" id="Phobius"/>
    </source>
</evidence>
<dbReference type="OrthoDB" id="573542at2"/>
<proteinExistence type="predicted"/>
<keyword evidence="1" id="KW-0472">Membrane</keyword>
<dbReference type="PATRIC" id="fig|251229.3.peg.4594"/>
<dbReference type="eggNOG" id="ENOG502Z9TF">
    <property type="taxonomic scope" value="Bacteria"/>
</dbReference>
<reference evidence="2 3" key="1">
    <citation type="submission" date="2012-06" db="EMBL/GenBank/DDBJ databases">
        <title>Finished chromosome of genome of Chroococcidiopsis thermalis PCC 7203.</title>
        <authorList>
            <consortium name="US DOE Joint Genome Institute"/>
            <person name="Gugger M."/>
            <person name="Coursin T."/>
            <person name="Rippka R."/>
            <person name="Tandeau De Marsac N."/>
            <person name="Huntemann M."/>
            <person name="Wei C.-L."/>
            <person name="Han J."/>
            <person name="Detter J.C."/>
            <person name="Han C."/>
            <person name="Tapia R."/>
            <person name="Davenport K."/>
            <person name="Daligault H."/>
            <person name="Erkkila T."/>
            <person name="Gu W."/>
            <person name="Munk A.C.C."/>
            <person name="Teshima H."/>
            <person name="Xu Y."/>
            <person name="Chain P."/>
            <person name="Chen A."/>
            <person name="Krypides N."/>
            <person name="Mavromatis K."/>
            <person name="Markowitz V."/>
            <person name="Szeto E."/>
            <person name="Ivanova N."/>
            <person name="Mikhailova N."/>
            <person name="Ovchinnikova G."/>
            <person name="Pagani I."/>
            <person name="Pati A."/>
            <person name="Goodwin L."/>
            <person name="Peters L."/>
            <person name="Pitluck S."/>
            <person name="Woyke T."/>
            <person name="Kerfeld C."/>
        </authorList>
    </citation>
    <scope>NUCLEOTIDE SEQUENCE [LARGE SCALE GENOMIC DNA]</scope>
    <source>
        <strain evidence="2 3">PCC 7203</strain>
    </source>
</reference>
<sequence length="359" mass="39670">MRIYLYILAGITSALIGWNLGQFILTEQGFLQQFPSIVLFPCIAISLAIAFVFTEIFVSNPTRPKMNLKVAVLPVSIAAGLGLLAGLVAGGISEILFLPAIRVPTPIVRTLGWLLIGSSTGIAEGVTWRWRSIEAGDRKRFQQRFWTGLIGSIAASLAAALIFEMLRQSLPELMQAMKKVEDPIGFSILGTLLGFVFSVSTSPSYMAALRAGAGFEYTGEPIYDDSSDRNANAHPIIDKQSKLKFVTDSEADQIEEGLSIQLPAKGKIGIGSDEKAHIRIPGLPLHAAEIELQPRQTTLVPDPKFFHTVEVNGERLTSRRSIRLKHNFVLTFYLQDKGTDNEKKLFRFVYYNRFLDPQA</sequence>
<keyword evidence="1" id="KW-1133">Transmembrane helix</keyword>
<keyword evidence="1" id="KW-0812">Transmembrane</keyword>
<accession>K9U3Z1</accession>
<dbReference type="HOGENOM" id="CLU_764922_0_0_3"/>
<feature type="transmembrane region" description="Helical" evidence="1">
    <location>
        <begin position="37"/>
        <end position="58"/>
    </location>
</feature>
<dbReference type="Proteomes" id="UP000010384">
    <property type="component" value="Chromosome"/>
</dbReference>
<evidence type="ECO:0000313" key="3">
    <source>
        <dbReference type="Proteomes" id="UP000010384"/>
    </source>
</evidence>
<feature type="transmembrane region" description="Helical" evidence="1">
    <location>
        <begin position="112"/>
        <end position="133"/>
    </location>
</feature>
<protein>
    <submittedName>
        <fullName evidence="2">Uncharacterized protein</fullName>
    </submittedName>
</protein>
<dbReference type="EMBL" id="CP003597">
    <property type="protein sequence ID" value="AFY89343.1"/>
    <property type="molecule type" value="Genomic_DNA"/>
</dbReference>
<organism evidence="2 3">
    <name type="scientific">Chroococcidiopsis thermalis (strain PCC 7203)</name>
    <dbReference type="NCBI Taxonomy" id="251229"/>
    <lineage>
        <taxon>Bacteria</taxon>
        <taxon>Bacillati</taxon>
        <taxon>Cyanobacteriota</taxon>
        <taxon>Cyanophyceae</taxon>
        <taxon>Chroococcidiopsidales</taxon>
        <taxon>Chroococcidiopsidaceae</taxon>
        <taxon>Chroococcidiopsis</taxon>
    </lineage>
</organism>
<dbReference type="InParanoid" id="K9U3Z1"/>
<dbReference type="AlphaFoldDB" id="K9U3Z1"/>
<feature type="transmembrane region" description="Helical" evidence="1">
    <location>
        <begin position="145"/>
        <end position="163"/>
    </location>
</feature>
<name>K9U3Z1_CHRTP</name>
<feature type="transmembrane region" description="Helical" evidence="1">
    <location>
        <begin position="183"/>
        <end position="200"/>
    </location>
</feature>
<dbReference type="RefSeq" id="WP_015155886.1">
    <property type="nucleotide sequence ID" value="NC_019695.1"/>
</dbReference>
<gene>
    <name evidence="2" type="ORF">Chro_3934</name>
</gene>
<keyword evidence="3" id="KW-1185">Reference proteome</keyword>